<dbReference type="GO" id="GO:0008713">
    <property type="term" value="F:ADP-heptose-lipopolysaccharide heptosyltransferase activity"/>
    <property type="evidence" value="ECO:0007669"/>
    <property type="project" value="TreeGrafter"/>
</dbReference>
<accession>A0A2S7INQ3</accession>
<keyword evidence="1" id="KW-0328">Glycosyltransferase</keyword>
<evidence type="ECO:0000313" key="3">
    <source>
        <dbReference type="EMBL" id="PQA59190.1"/>
    </source>
</evidence>
<reference evidence="4" key="1">
    <citation type="submission" date="2018-02" db="EMBL/GenBank/DDBJ databases">
        <title>Genome sequencing of Solimonas sp. HR-BB.</title>
        <authorList>
            <person name="Lee Y."/>
            <person name="Jeon C.O."/>
        </authorList>
    </citation>
    <scope>NUCLEOTIDE SEQUENCE [LARGE SCALE GENOMIC DNA]</scope>
    <source>
        <strain evidence="4">HR-U</strain>
    </source>
</reference>
<organism evidence="3 4">
    <name type="scientific">Siphonobacter curvatus</name>
    <dbReference type="NCBI Taxonomy" id="2094562"/>
    <lineage>
        <taxon>Bacteria</taxon>
        <taxon>Pseudomonadati</taxon>
        <taxon>Bacteroidota</taxon>
        <taxon>Cytophagia</taxon>
        <taxon>Cytophagales</taxon>
        <taxon>Cytophagaceae</taxon>
        <taxon>Siphonobacter</taxon>
    </lineage>
</organism>
<dbReference type="AlphaFoldDB" id="A0A2S7INQ3"/>
<dbReference type="SUPFAM" id="SSF53756">
    <property type="entry name" value="UDP-Glycosyltransferase/glycogen phosphorylase"/>
    <property type="match status" value="1"/>
</dbReference>
<dbReference type="Proteomes" id="UP000239590">
    <property type="component" value="Unassembled WGS sequence"/>
</dbReference>
<keyword evidence="4" id="KW-1185">Reference proteome</keyword>
<evidence type="ECO:0000313" key="4">
    <source>
        <dbReference type="Proteomes" id="UP000239590"/>
    </source>
</evidence>
<dbReference type="GO" id="GO:0009244">
    <property type="term" value="P:lipopolysaccharide core region biosynthetic process"/>
    <property type="evidence" value="ECO:0007669"/>
    <property type="project" value="TreeGrafter"/>
</dbReference>
<sequence>MKILVIQTAFIGDAILATSLLEKLHHHYPQAEIDFLVRRGNESLLKNHPYLHETLIWDKKEGKYASLWKLLRHIRARQYTYVINVQRFATTGFLTAFSGAETTVGFNKNPFSFLFTRKIQHRFDGPHEVERNTDLVAWFTDERVFRPRLYPPKLSFPPQTPYVCLAPSSVWFTKQYPEEKWVDLIQQLPASFHVYLLGGPGDKDLTERIRQAAGRSQVQNLAGTLSLLESAALMQGAEMNYVNDSGPMHLCSAVNAPTAAIFCSTVPTFGFGPLSDQSQVIEVQELLACRPCGIHGYKSCPQGHFKCARDIHTKQLLDALPV</sequence>
<dbReference type="Gene3D" id="3.40.50.2000">
    <property type="entry name" value="Glycogen Phosphorylase B"/>
    <property type="match status" value="2"/>
</dbReference>
<evidence type="ECO:0000256" key="2">
    <source>
        <dbReference type="ARBA" id="ARBA00022679"/>
    </source>
</evidence>
<dbReference type="RefSeq" id="WP_104710503.1">
    <property type="nucleotide sequence ID" value="NZ_PTRA01000001.1"/>
</dbReference>
<name>A0A2S7INQ3_9BACT</name>
<protein>
    <submittedName>
        <fullName evidence="3">Heptosyltransferase</fullName>
    </submittedName>
</protein>
<dbReference type="InterPro" id="IPR002201">
    <property type="entry name" value="Glyco_trans_9"/>
</dbReference>
<gene>
    <name evidence="3" type="ORF">C5O19_05910</name>
</gene>
<proteinExistence type="predicted"/>
<keyword evidence="2 3" id="KW-0808">Transferase</keyword>
<dbReference type="EMBL" id="PTRA01000001">
    <property type="protein sequence ID" value="PQA59190.1"/>
    <property type="molecule type" value="Genomic_DNA"/>
</dbReference>
<dbReference type="GO" id="GO:0005829">
    <property type="term" value="C:cytosol"/>
    <property type="evidence" value="ECO:0007669"/>
    <property type="project" value="TreeGrafter"/>
</dbReference>
<dbReference type="PANTHER" id="PTHR30160:SF1">
    <property type="entry name" value="LIPOPOLYSACCHARIDE 1,2-N-ACETYLGLUCOSAMINETRANSFERASE-RELATED"/>
    <property type="match status" value="1"/>
</dbReference>
<dbReference type="PANTHER" id="PTHR30160">
    <property type="entry name" value="TETRAACYLDISACCHARIDE 4'-KINASE-RELATED"/>
    <property type="match status" value="1"/>
</dbReference>
<comment type="caution">
    <text evidence="3">The sequence shown here is derived from an EMBL/GenBank/DDBJ whole genome shotgun (WGS) entry which is preliminary data.</text>
</comment>
<dbReference type="Pfam" id="PF01075">
    <property type="entry name" value="Glyco_transf_9"/>
    <property type="match status" value="1"/>
</dbReference>
<dbReference type="InterPro" id="IPR051199">
    <property type="entry name" value="LPS_LOS_Heptosyltrfase"/>
</dbReference>
<evidence type="ECO:0000256" key="1">
    <source>
        <dbReference type="ARBA" id="ARBA00022676"/>
    </source>
</evidence>
<dbReference type="OrthoDB" id="9768048at2"/>
<dbReference type="CDD" id="cd03789">
    <property type="entry name" value="GT9_LPS_heptosyltransferase"/>
    <property type="match status" value="1"/>
</dbReference>